<organism evidence="1 2">
    <name type="scientific">Adineta steineri</name>
    <dbReference type="NCBI Taxonomy" id="433720"/>
    <lineage>
        <taxon>Eukaryota</taxon>
        <taxon>Metazoa</taxon>
        <taxon>Spiralia</taxon>
        <taxon>Gnathifera</taxon>
        <taxon>Rotifera</taxon>
        <taxon>Eurotatoria</taxon>
        <taxon>Bdelloidea</taxon>
        <taxon>Adinetida</taxon>
        <taxon>Adinetidae</taxon>
        <taxon>Adineta</taxon>
    </lineage>
</organism>
<dbReference type="EMBL" id="CAJOAZ010001232">
    <property type="protein sequence ID" value="CAF3785833.1"/>
    <property type="molecule type" value="Genomic_DNA"/>
</dbReference>
<evidence type="ECO:0000313" key="2">
    <source>
        <dbReference type="Proteomes" id="UP000663844"/>
    </source>
</evidence>
<protein>
    <submittedName>
        <fullName evidence="1">Uncharacterized protein</fullName>
    </submittedName>
</protein>
<dbReference type="AlphaFoldDB" id="A0A819AJY8"/>
<gene>
    <name evidence="1" type="ORF">OXD698_LOCUS17391</name>
</gene>
<comment type="caution">
    <text evidence="1">The sequence shown here is derived from an EMBL/GenBank/DDBJ whole genome shotgun (WGS) entry which is preliminary data.</text>
</comment>
<reference evidence="1" key="1">
    <citation type="submission" date="2021-02" db="EMBL/GenBank/DDBJ databases">
        <authorList>
            <person name="Nowell W R."/>
        </authorList>
    </citation>
    <scope>NUCLEOTIDE SEQUENCE</scope>
</reference>
<proteinExistence type="predicted"/>
<evidence type="ECO:0000313" key="1">
    <source>
        <dbReference type="EMBL" id="CAF3785833.1"/>
    </source>
</evidence>
<dbReference type="Proteomes" id="UP000663844">
    <property type="component" value="Unassembled WGS sequence"/>
</dbReference>
<accession>A0A819AJY8</accession>
<sequence length="646" mass="74442">MSTDSKVTRRASKRTALGSIIKTKHANNQDLQWVGDMADDHDFVAPNETSPDEFAQYMTNVYEELKMRMSSTITPFLTAEELYSKIQTYQTLQCQQRLFHMDTDETKQCPTLLGLQRATTELFTKFINSSEVKSNYVKVEERICWREFLQNSFVIVAQPSTPECVAATKYEKSESTYNVKLNSRIVCLMDADKIQAHFTFSTVDVTLFSLDRHDGEQGEIQPVLEWKTKTIFDAKGQPKLVYYVELQSIRLTKPNSRSARPLYNSKLCRLQFQMKITINDLNIEETLTFLSRPFGVCSHAQYFPEYVAKVLIYEIQQIPEHFGHTIPPDIITDFICRYHTRITGVEPKLHTKRYILQQLQAIYESQKDTINVPSNDIYEEILAKLISQIEFFVDHPYLSMMYEDSLFLGICDNTIDEEINGTWEQMYILLRFNTLEEQQSTQQASVRYIVHNVGELVKATFHSKAFVDDMCGMIFESKSEKAKISRIVSNIPNRSFFDFSLYFDDELYRLSSDTSPIKQTYKPLIPVLWSTMRSIPDNQSKQLSSNSSLNKYKLATSHVASLGEMQTSLSNLSVLTKNPNGLNKQVILETDKLINYLAEKLPEIAVKIEPDETLSISSNVTNENVKKRKLILSNLIHDYIQTISPV</sequence>
<name>A0A819AJY8_9BILA</name>